<comment type="caution">
    <text evidence="1">The sequence shown here is derived from an EMBL/GenBank/DDBJ whole genome shotgun (WGS) entry which is preliminary data.</text>
</comment>
<name>A0A923E5R7_CLOTT</name>
<proteinExistence type="predicted"/>
<dbReference type="AlphaFoldDB" id="A0A923E5R7"/>
<keyword evidence="2" id="KW-1185">Reference proteome</keyword>
<organism evidence="1 2">
    <name type="scientific">Clostridium tetanomorphum</name>
    <dbReference type="NCBI Taxonomy" id="1553"/>
    <lineage>
        <taxon>Bacteria</taxon>
        <taxon>Bacillati</taxon>
        <taxon>Bacillota</taxon>
        <taxon>Clostridia</taxon>
        <taxon>Eubacteriales</taxon>
        <taxon>Clostridiaceae</taxon>
        <taxon>Clostridium</taxon>
    </lineage>
</organism>
<sequence length="61" mass="7060">MSWFLNTGTMKEEFEEVSASSEEIAALSQEMYLSSEKVVNSIHYFSEAIKDMKNKIDVFKM</sequence>
<evidence type="ECO:0008006" key="3">
    <source>
        <dbReference type="Google" id="ProtNLM"/>
    </source>
</evidence>
<dbReference type="Proteomes" id="UP000563151">
    <property type="component" value="Unassembled WGS sequence"/>
</dbReference>
<evidence type="ECO:0000313" key="1">
    <source>
        <dbReference type="EMBL" id="MBC2396945.1"/>
    </source>
</evidence>
<dbReference type="EMBL" id="JAAZWO010000003">
    <property type="protein sequence ID" value="MBC2396945.1"/>
    <property type="molecule type" value="Genomic_DNA"/>
</dbReference>
<reference evidence="1 2" key="1">
    <citation type="submission" date="2020-04" db="EMBL/GenBank/DDBJ databases">
        <title>Genomic insights into acetone-butanol-ethanol (ABE) fermentation by sequencing solventogenic clostridia strains.</title>
        <authorList>
            <person name="Brown S."/>
        </authorList>
    </citation>
    <scope>NUCLEOTIDE SEQUENCE [LARGE SCALE GENOMIC DNA]</scope>
    <source>
        <strain evidence="1 2">DJ011</strain>
    </source>
</reference>
<dbReference type="RefSeq" id="WP_051593132.1">
    <property type="nucleotide sequence ID" value="NZ_JAAZWO010000003.1"/>
</dbReference>
<evidence type="ECO:0000313" key="2">
    <source>
        <dbReference type="Proteomes" id="UP000563151"/>
    </source>
</evidence>
<accession>A0A923E5R7</accession>
<protein>
    <recommendedName>
        <fullName evidence="3">Methyl-accepting chemotaxis protein</fullName>
    </recommendedName>
</protein>
<gene>
    <name evidence="1" type="ORF">HGG79_04000</name>
</gene>